<keyword evidence="4" id="KW-1185">Reference proteome</keyword>
<dbReference type="EMBL" id="JOJP01000001">
    <property type="protein sequence ID" value="KEI72615.1"/>
    <property type="molecule type" value="Genomic_DNA"/>
</dbReference>
<evidence type="ECO:0008006" key="5">
    <source>
        <dbReference type="Google" id="ProtNLM"/>
    </source>
</evidence>
<evidence type="ECO:0000313" key="3">
    <source>
        <dbReference type="EMBL" id="KEI72615.1"/>
    </source>
</evidence>
<dbReference type="Proteomes" id="UP000027997">
    <property type="component" value="Unassembled WGS sequence"/>
</dbReference>
<feature type="region of interest" description="Disordered" evidence="2">
    <location>
        <begin position="96"/>
        <end position="154"/>
    </location>
</feature>
<evidence type="ECO:0000256" key="1">
    <source>
        <dbReference type="SAM" id="Coils"/>
    </source>
</evidence>
<accession>A0A081KEN9</accession>
<dbReference type="SUPFAM" id="SSF54236">
    <property type="entry name" value="Ubiquitin-like"/>
    <property type="match status" value="1"/>
</dbReference>
<dbReference type="InterPro" id="IPR029071">
    <property type="entry name" value="Ubiquitin-like_domsf"/>
</dbReference>
<dbReference type="Gene3D" id="3.10.20.90">
    <property type="entry name" value="Phosphatidylinositol 3-kinase Catalytic Subunit, Chain A, domain 1"/>
    <property type="match status" value="1"/>
</dbReference>
<reference evidence="3 4" key="1">
    <citation type="submission" date="2014-06" db="EMBL/GenBank/DDBJ databases">
        <title>Whole Genome Sequences of Three Symbiotic Endozoicomonas Bacteria.</title>
        <authorList>
            <person name="Neave M.J."/>
            <person name="Apprill A."/>
            <person name="Voolstra C.R."/>
        </authorList>
    </citation>
    <scope>NUCLEOTIDE SEQUENCE [LARGE SCALE GENOMIC DNA]</scope>
    <source>
        <strain evidence="3 4">DSM 22380</strain>
    </source>
</reference>
<feature type="compositionally biased region" description="Low complexity" evidence="2">
    <location>
        <begin position="132"/>
        <end position="154"/>
    </location>
</feature>
<name>A0A081KEN9_9GAMM</name>
<evidence type="ECO:0000313" key="4">
    <source>
        <dbReference type="Proteomes" id="UP000027997"/>
    </source>
</evidence>
<protein>
    <recommendedName>
        <fullName evidence="5">UBX domain-containing protein</fullName>
    </recommendedName>
</protein>
<evidence type="ECO:0000256" key="2">
    <source>
        <dbReference type="SAM" id="MobiDB-lite"/>
    </source>
</evidence>
<proteinExistence type="predicted"/>
<gene>
    <name evidence="3" type="ORF">GV64_19450</name>
</gene>
<sequence length="707" mass="79472">MAGIESPLPPFYAPPKLSIENLVKLKFLVWAVWNAFCVCILPVKATLYIISTAWNKFAGTPIASREVQCKSVDSKVNPDYVKADASADMGINHVNTAVSDQPSSVPLHQKVSTRTGGLSQQTSRPAGSPDPVQVSNQSQYQNAQQRSQLTLTSQQKTGEINQDNLNAGIASLPRETEQQVESNVCRNPRSEYLVEQNRSRGGERSDQELLQSVFDDCSHEHCLVQQEEEDLTLDLANQPLLQDSDVRQQNVFHPQIQQAILSSIQQSCRRAPVDVPELFVQLPEEGGVREASVQLLHDCHAQQPDTSDLQMQQAILASFQQEPHINQLAAPELVVQLPEEDGVREASVQSLHDSYAQQPDISNSQMQQAILASFQQQPPMTQFAAPELVVQLPQEDHVREATVQSLHDSHSQHHSQQQLPVTQLTAPGLVVQLPEEDDAGVYTHRRLDSSNIQQQDISNQRTPQPILDSSIQKLASVTPSAIPIPVVQLPLRTVLEHVVHENKSRKADQQIYIDNENVREKLKEKEKDFTKSGINVSQIPEEAIQQFISGWKISRDEFYRLYRPTHDPEIVLKLARELVEHVEKERLAQEQEKRAREQEARLAKEVAEAAKLAAKNRLVDAPPEGDDGIFSIRFQTTGGQKITRRFRPRDTVQSIFDFAHINGYPPSAFIFVVGDAPGHRRILDEPLLPLSELQMTNRFVVRIEERE</sequence>
<dbReference type="AlphaFoldDB" id="A0A081KEN9"/>
<feature type="compositionally biased region" description="Polar residues" evidence="2">
    <location>
        <begin position="96"/>
        <end position="125"/>
    </location>
</feature>
<keyword evidence="1" id="KW-0175">Coiled coil</keyword>
<organism evidence="3 4">
    <name type="scientific">Endozoicomonas elysicola</name>
    <dbReference type="NCBI Taxonomy" id="305900"/>
    <lineage>
        <taxon>Bacteria</taxon>
        <taxon>Pseudomonadati</taxon>
        <taxon>Pseudomonadota</taxon>
        <taxon>Gammaproteobacteria</taxon>
        <taxon>Oceanospirillales</taxon>
        <taxon>Endozoicomonadaceae</taxon>
        <taxon>Endozoicomonas</taxon>
    </lineage>
</organism>
<dbReference type="RefSeq" id="WP_020581263.1">
    <property type="nucleotide sequence ID" value="NZ_JOJP01000001.1"/>
</dbReference>
<feature type="coiled-coil region" evidence="1">
    <location>
        <begin position="572"/>
        <end position="615"/>
    </location>
</feature>
<comment type="caution">
    <text evidence="3">The sequence shown here is derived from an EMBL/GenBank/DDBJ whole genome shotgun (WGS) entry which is preliminary data.</text>
</comment>